<dbReference type="Gene3D" id="3.30.230.10">
    <property type="match status" value="1"/>
</dbReference>
<dbReference type="EMBL" id="LC269922">
    <property type="protein sequence ID" value="BBA18798.1"/>
    <property type="molecule type" value="Genomic_DNA"/>
</dbReference>
<dbReference type="InterPro" id="IPR020568">
    <property type="entry name" value="Ribosomal_Su5_D2-typ_SF"/>
</dbReference>
<dbReference type="PANTHER" id="PTHR48277:SF1">
    <property type="entry name" value="MITOCHONDRIAL RIBOSOMAL PROTEIN S5"/>
    <property type="match status" value="1"/>
</dbReference>
<dbReference type="GeneID" id="6335687"/>
<dbReference type="AlphaFoldDB" id="B2XTD9"/>
<dbReference type="GO" id="GO:0009507">
    <property type="term" value="C:chloroplast"/>
    <property type="evidence" value="ECO:0007669"/>
    <property type="project" value="UniProtKB-SubCell"/>
</dbReference>
<comment type="domain">
    <text evidence="9">The N-terminal domain interacts with the head of the 30S subunit; the C-terminal domain interacts with the body and contacts protein S4. The interaction surface between S4 and S5 is involved in control of translational fidelity.</text>
</comment>
<organism evidence="13">
    <name type="scientific">Heterosigma akashiwo</name>
    <name type="common">Chromophytic alga</name>
    <name type="synonym">Heterosigma carterae</name>
    <dbReference type="NCBI Taxonomy" id="2829"/>
    <lineage>
        <taxon>Eukaryota</taxon>
        <taxon>Sar</taxon>
        <taxon>Stramenopiles</taxon>
        <taxon>Ochrophyta</taxon>
        <taxon>Raphidophyceae</taxon>
        <taxon>Chattonellales</taxon>
        <taxon>Chattonellaceae</taxon>
        <taxon>Heterosigma</taxon>
    </lineage>
</organism>
<dbReference type="PANTHER" id="PTHR48277">
    <property type="entry name" value="MITOCHONDRIAL RIBOSOMAL PROTEIN S5"/>
    <property type="match status" value="1"/>
</dbReference>
<dbReference type="EMBL" id="LC269918">
    <property type="protein sequence ID" value="BBA18243.1"/>
    <property type="molecule type" value="Genomic_DNA"/>
</dbReference>
<dbReference type="SUPFAM" id="SSF54211">
    <property type="entry name" value="Ribosomal protein S5 domain 2-like"/>
    <property type="match status" value="1"/>
</dbReference>
<dbReference type="InterPro" id="IPR013810">
    <property type="entry name" value="Ribosomal_uS5_N"/>
</dbReference>
<evidence type="ECO:0000256" key="6">
    <source>
        <dbReference type="ARBA" id="ARBA00023274"/>
    </source>
</evidence>
<dbReference type="RefSeq" id="YP_001936431.1">
    <property type="nucleotide sequence ID" value="NC_010772.1"/>
</dbReference>
<evidence type="ECO:0000256" key="2">
    <source>
        <dbReference type="ARBA" id="ARBA00008945"/>
    </source>
</evidence>
<dbReference type="Pfam" id="PF03719">
    <property type="entry name" value="Ribosomal_S5_C"/>
    <property type="match status" value="1"/>
</dbReference>
<dbReference type="Gene3D" id="3.30.160.20">
    <property type="match status" value="1"/>
</dbReference>
<evidence type="ECO:0000313" key="18">
    <source>
        <dbReference type="EMBL" id="BBA18798.1"/>
    </source>
</evidence>
<reference evidence="13" key="1">
    <citation type="journal article" date="2008" name="BMC Genomics">
        <title>Chloroplast genome sequencing analysis of Heterosigma akashiwo CCMP452 (West Atlantic) and NIES293 (West Pacific) strains.</title>
        <authorList>
            <person name="Cattolico R.A."/>
            <person name="Jacobs M.A."/>
            <person name="Zhou Y."/>
            <person name="Chang J."/>
            <person name="Duplessis M."/>
            <person name="Lybrand T."/>
            <person name="McKay J."/>
            <person name="Ong H.C."/>
            <person name="Sims E."/>
            <person name="Rocap G."/>
        </authorList>
    </citation>
    <scope>NUCLEOTIDE SEQUENCE [LARGE SCALE GENOMIC DNA]</scope>
    <source>
        <strain evidence="13">NIES 293</strain>
    </source>
</reference>
<dbReference type="HAMAP" id="MF_01307_B">
    <property type="entry name" value="Ribosomal_uS5_B"/>
    <property type="match status" value="1"/>
</dbReference>
<reference evidence="14" key="2">
    <citation type="submission" date="2017-05" db="EMBL/GenBank/DDBJ databases">
        <title>Chloroplast genome sequences of Heterosigma akashiwo, a bloom-forming raphidophyte.</title>
        <authorList>
            <person name="Ueki S."/>
        </authorList>
    </citation>
    <scope>NUCLEOTIDE SEQUENCE</scope>
    <source>
        <strain evidence="16">CCAP934/4</strain>
        <strain evidence="14">CCAP934/8</strain>
        <strain evidence="20">CCMP1596</strain>
        <strain evidence="17">CCMP2274</strain>
        <strain evidence="18">CCMP3374</strain>
        <strain evidence="15">EHUSP01</strain>
        <strain evidence="19">HaFk01</strain>
    </source>
</reference>
<evidence type="ECO:0000256" key="1">
    <source>
        <dbReference type="ARBA" id="ARBA00002524"/>
    </source>
</evidence>
<evidence type="ECO:0000256" key="3">
    <source>
        <dbReference type="ARBA" id="ARBA00022730"/>
    </source>
</evidence>
<comment type="function">
    <text evidence="1 9">With S4 and S12 plays an important role in translational accuracy.</text>
</comment>
<dbReference type="EMBL" id="LC269923">
    <property type="protein sequence ID" value="BBA18936.1"/>
    <property type="molecule type" value="Genomic_DNA"/>
</dbReference>
<dbReference type="InterPro" id="IPR014721">
    <property type="entry name" value="Ribsml_uS5_D2-typ_fold_subgr"/>
</dbReference>
<evidence type="ECO:0000313" key="13">
    <source>
        <dbReference type="EMBL" id="ABV66037.1"/>
    </source>
</evidence>
<evidence type="ECO:0000256" key="8">
    <source>
        <dbReference type="ARBA" id="ARBA00035156"/>
    </source>
</evidence>
<dbReference type="SUPFAM" id="SSF54768">
    <property type="entry name" value="dsRNA-binding domain-like"/>
    <property type="match status" value="1"/>
</dbReference>
<comment type="subunit">
    <text evidence="7 9">Part of the 30S ribosomal subunit. Contacts protein S4.</text>
</comment>
<dbReference type="InterPro" id="IPR000851">
    <property type="entry name" value="Ribosomal_uS5"/>
</dbReference>
<dbReference type="EMBL" id="LC269924">
    <property type="protein sequence ID" value="BBA19074.1"/>
    <property type="molecule type" value="Genomic_DNA"/>
</dbReference>
<geneLocation type="chloroplast" evidence="13"/>
<keyword evidence="13" id="KW-0150">Chloroplast</keyword>
<evidence type="ECO:0000313" key="14">
    <source>
        <dbReference type="EMBL" id="BBA18243.1"/>
    </source>
</evidence>
<evidence type="ECO:0000256" key="7">
    <source>
        <dbReference type="ARBA" id="ARBA00025844"/>
    </source>
</evidence>
<dbReference type="NCBIfam" id="TIGR01021">
    <property type="entry name" value="rpsE_bact"/>
    <property type="match status" value="1"/>
</dbReference>
<evidence type="ECO:0000313" key="15">
    <source>
        <dbReference type="EMBL" id="BBA18382.1"/>
    </source>
</evidence>
<evidence type="ECO:0000256" key="5">
    <source>
        <dbReference type="ARBA" id="ARBA00022980"/>
    </source>
</evidence>
<feature type="domain" description="S5 DRBM" evidence="12">
    <location>
        <begin position="26"/>
        <end position="91"/>
    </location>
</feature>
<keyword evidence="5 9" id="KW-0689">Ribosomal protein</keyword>
<evidence type="ECO:0000313" key="19">
    <source>
        <dbReference type="EMBL" id="BBA18936.1"/>
    </source>
</evidence>
<protein>
    <recommendedName>
        <fullName evidence="8 9">Small ribosomal subunit protein uS5c</fullName>
    </recommendedName>
</protein>
<dbReference type="GO" id="GO:0006412">
    <property type="term" value="P:translation"/>
    <property type="evidence" value="ECO:0007669"/>
    <property type="project" value="UniProtKB-UniRule"/>
</dbReference>
<feature type="region of interest" description="Disordered" evidence="11">
    <location>
        <begin position="1"/>
        <end position="25"/>
    </location>
</feature>
<dbReference type="EMBL" id="LC269919">
    <property type="protein sequence ID" value="BBA18382.1"/>
    <property type="molecule type" value="Genomic_DNA"/>
</dbReference>
<dbReference type="PROSITE" id="PS50881">
    <property type="entry name" value="S5_DSRBD"/>
    <property type="match status" value="1"/>
</dbReference>
<dbReference type="GO" id="GO:0003735">
    <property type="term" value="F:structural constituent of ribosome"/>
    <property type="evidence" value="ECO:0007669"/>
    <property type="project" value="UniProtKB-UniRule"/>
</dbReference>
<evidence type="ECO:0000259" key="12">
    <source>
        <dbReference type="PROSITE" id="PS50881"/>
    </source>
</evidence>
<proteinExistence type="inferred from homology"/>
<dbReference type="Pfam" id="PF00333">
    <property type="entry name" value="Ribosomal_S5"/>
    <property type="match status" value="1"/>
</dbReference>
<sequence length="185" mass="19944">MIEENKNKKLKNQRRPRKKRDFSEKINHKVVQIKRVSKVVKGGKKMSFRAVVVVGIDGRTGFVGIGTGKADDVTNAINKAVAKGKRNLINIPITKTETIPHSVTGIFGASNVIIRPSAPGSGVIAGSSIRTVLEVAGIRNVLAKQLGSSNLLNNAKATINGLNQLKTISQVAQERDIAVDLLYQN</sequence>
<evidence type="ECO:0000256" key="4">
    <source>
        <dbReference type="ARBA" id="ARBA00022884"/>
    </source>
</evidence>
<evidence type="ECO:0000313" key="17">
    <source>
        <dbReference type="EMBL" id="BBA18659.1"/>
    </source>
</evidence>
<comment type="subcellular location">
    <subcellularLocation>
        <location evidence="9">Plastid</location>
        <location evidence="9">Chloroplast</location>
    </subcellularLocation>
</comment>
<name>B2XTD9_HETAK</name>
<feature type="compositionally biased region" description="Basic residues" evidence="11">
    <location>
        <begin position="8"/>
        <end position="20"/>
    </location>
</feature>
<keyword evidence="3 9" id="KW-0699">rRNA-binding</keyword>
<evidence type="ECO:0000256" key="10">
    <source>
        <dbReference type="RuleBase" id="RU003823"/>
    </source>
</evidence>
<dbReference type="EMBL" id="LC269921">
    <property type="protein sequence ID" value="BBA18659.1"/>
    <property type="molecule type" value="Genomic_DNA"/>
</dbReference>
<gene>
    <name evidence="9 13" type="primary">rps5</name>
    <name evidence="13" type="ordered locus">Heak293_Cp130</name>
</gene>
<keyword evidence="6 9" id="KW-0687">Ribonucleoprotein</keyword>
<evidence type="ECO:0000313" key="20">
    <source>
        <dbReference type="EMBL" id="BBA19074.1"/>
    </source>
</evidence>
<dbReference type="FunFam" id="3.30.230.10:FF:000002">
    <property type="entry name" value="30S ribosomal protein S5"/>
    <property type="match status" value="1"/>
</dbReference>
<evidence type="ECO:0000256" key="9">
    <source>
        <dbReference type="HAMAP-Rule" id="MF_01307"/>
    </source>
</evidence>
<accession>B2XTD9</accession>
<comment type="similarity">
    <text evidence="2 9 10">Belongs to the universal ribosomal protein uS5 family.</text>
</comment>
<dbReference type="GO" id="GO:0019843">
    <property type="term" value="F:rRNA binding"/>
    <property type="evidence" value="ECO:0007669"/>
    <property type="project" value="UniProtKB-UniRule"/>
</dbReference>
<keyword evidence="13" id="KW-0934">Plastid</keyword>
<dbReference type="InterPro" id="IPR005324">
    <property type="entry name" value="Ribosomal_uS5_C"/>
</dbReference>
<dbReference type="InterPro" id="IPR005712">
    <property type="entry name" value="Ribosomal_uS5_bac-type"/>
</dbReference>
<evidence type="ECO:0000313" key="16">
    <source>
        <dbReference type="EMBL" id="BBA18521.1"/>
    </source>
</evidence>
<evidence type="ECO:0000256" key="11">
    <source>
        <dbReference type="SAM" id="MobiDB-lite"/>
    </source>
</evidence>
<dbReference type="GO" id="GO:0015935">
    <property type="term" value="C:small ribosomal subunit"/>
    <property type="evidence" value="ECO:0007669"/>
    <property type="project" value="InterPro"/>
</dbReference>
<dbReference type="EMBL" id="LC269920">
    <property type="protein sequence ID" value="BBA18521.1"/>
    <property type="molecule type" value="Genomic_DNA"/>
</dbReference>
<dbReference type="EMBL" id="EU168190">
    <property type="protein sequence ID" value="ABV66037.1"/>
    <property type="molecule type" value="Genomic_DNA"/>
</dbReference>
<keyword evidence="4 9" id="KW-0694">RNA-binding</keyword>